<evidence type="ECO:0000256" key="2">
    <source>
        <dbReference type="ARBA" id="ARBA00022517"/>
    </source>
</evidence>
<dbReference type="PANTHER" id="PTHR12858">
    <property type="entry name" value="RIBOSOME BIOGENESIS PROTEIN"/>
    <property type="match status" value="1"/>
</dbReference>
<dbReference type="Pfam" id="PF08142">
    <property type="entry name" value="AARP2CN"/>
    <property type="match status" value="1"/>
</dbReference>
<dbReference type="SMART" id="SM01362">
    <property type="entry name" value="DUF663"/>
    <property type="match status" value="1"/>
</dbReference>
<accession>A0A167FQJ1</accession>
<dbReference type="Proteomes" id="UP000076738">
    <property type="component" value="Unassembled WGS sequence"/>
</dbReference>
<keyword evidence="8" id="KW-1185">Reference proteome</keyword>
<feature type="region of interest" description="Disordered" evidence="5">
    <location>
        <begin position="333"/>
        <end position="428"/>
    </location>
</feature>
<feature type="region of interest" description="Disordered" evidence="5">
    <location>
        <begin position="1"/>
        <end position="66"/>
    </location>
</feature>
<feature type="compositionally biased region" description="Basic residues" evidence="5">
    <location>
        <begin position="1"/>
        <end position="11"/>
    </location>
</feature>
<gene>
    <name evidence="7" type="ORF">CALVIDRAFT_33467</name>
</gene>
<dbReference type="PANTHER" id="PTHR12858:SF1">
    <property type="entry name" value="PRE-RRNA-PROCESSING PROTEIN TSR1 HOMOLOG"/>
    <property type="match status" value="1"/>
</dbReference>
<dbReference type="AlphaFoldDB" id="A0A167FQJ1"/>
<organism evidence="7 8">
    <name type="scientific">Calocera viscosa (strain TUFC12733)</name>
    <dbReference type="NCBI Taxonomy" id="1330018"/>
    <lineage>
        <taxon>Eukaryota</taxon>
        <taxon>Fungi</taxon>
        <taxon>Dikarya</taxon>
        <taxon>Basidiomycota</taxon>
        <taxon>Agaricomycotina</taxon>
        <taxon>Dacrymycetes</taxon>
        <taxon>Dacrymycetales</taxon>
        <taxon>Dacrymycetaceae</taxon>
        <taxon>Calocera</taxon>
    </lineage>
</organism>
<reference evidence="7 8" key="1">
    <citation type="journal article" date="2016" name="Mol. Biol. Evol.">
        <title>Comparative Genomics of Early-Diverging Mushroom-Forming Fungi Provides Insights into the Origins of Lignocellulose Decay Capabilities.</title>
        <authorList>
            <person name="Nagy L.G."/>
            <person name="Riley R."/>
            <person name="Tritt A."/>
            <person name="Adam C."/>
            <person name="Daum C."/>
            <person name="Floudas D."/>
            <person name="Sun H."/>
            <person name="Yadav J.S."/>
            <person name="Pangilinan J."/>
            <person name="Larsson K.H."/>
            <person name="Matsuura K."/>
            <person name="Barry K."/>
            <person name="Labutti K."/>
            <person name="Kuo R."/>
            <person name="Ohm R.A."/>
            <person name="Bhattacharya S.S."/>
            <person name="Shirouzu T."/>
            <person name="Yoshinaga Y."/>
            <person name="Martin F.M."/>
            <person name="Grigoriev I.V."/>
            <person name="Hibbett D.S."/>
        </authorList>
    </citation>
    <scope>NUCLEOTIDE SEQUENCE [LARGE SCALE GENOMIC DNA]</scope>
    <source>
        <strain evidence="7 8">TUFC12733</strain>
    </source>
</reference>
<dbReference type="GO" id="GO:0005525">
    <property type="term" value="F:GTP binding"/>
    <property type="evidence" value="ECO:0007669"/>
    <property type="project" value="TreeGrafter"/>
</dbReference>
<evidence type="ECO:0000256" key="5">
    <source>
        <dbReference type="SAM" id="MobiDB-lite"/>
    </source>
</evidence>
<feature type="compositionally biased region" description="Polar residues" evidence="5">
    <location>
        <begin position="43"/>
        <end position="55"/>
    </location>
</feature>
<dbReference type="InterPro" id="IPR039761">
    <property type="entry name" value="Bms1/Tsr1"/>
</dbReference>
<dbReference type="STRING" id="1330018.A0A167FQJ1"/>
<dbReference type="PROSITE" id="PS51714">
    <property type="entry name" value="G_BMS1"/>
    <property type="match status" value="1"/>
</dbReference>
<feature type="domain" description="Bms1-type G" evidence="6">
    <location>
        <begin position="86"/>
        <end position="246"/>
    </location>
</feature>
<name>A0A167FQJ1_CALVF</name>
<evidence type="ECO:0000259" key="6">
    <source>
        <dbReference type="PROSITE" id="PS51714"/>
    </source>
</evidence>
<proteinExistence type="inferred from homology"/>
<evidence type="ECO:0000256" key="3">
    <source>
        <dbReference type="ARBA" id="ARBA00023242"/>
    </source>
</evidence>
<protein>
    <submittedName>
        <fullName evidence="7">Ribosome biogenesis protein tsr1</fullName>
    </submittedName>
</protein>
<dbReference type="GO" id="GO:0034511">
    <property type="term" value="F:U3 snoRNA binding"/>
    <property type="evidence" value="ECO:0007669"/>
    <property type="project" value="TreeGrafter"/>
</dbReference>
<dbReference type="GO" id="GO:0000462">
    <property type="term" value="P:maturation of SSU-rRNA from tricistronic rRNA transcript (SSU-rRNA, 5.8S rRNA, LSU-rRNA)"/>
    <property type="evidence" value="ECO:0007669"/>
    <property type="project" value="TreeGrafter"/>
</dbReference>
<dbReference type="SMART" id="SM00785">
    <property type="entry name" value="AARP2CN"/>
    <property type="match status" value="1"/>
</dbReference>
<dbReference type="EMBL" id="KV417367">
    <property type="protein sequence ID" value="KZO89742.1"/>
    <property type="molecule type" value="Genomic_DNA"/>
</dbReference>
<feature type="compositionally biased region" description="Acidic residues" evidence="5">
    <location>
        <begin position="400"/>
        <end position="427"/>
    </location>
</feature>
<evidence type="ECO:0000256" key="1">
    <source>
        <dbReference type="ARBA" id="ARBA00004604"/>
    </source>
</evidence>
<evidence type="ECO:0000313" key="7">
    <source>
        <dbReference type="EMBL" id="KZO89742.1"/>
    </source>
</evidence>
<dbReference type="GO" id="GO:0000479">
    <property type="term" value="P:endonucleolytic cleavage of tricistronic rRNA transcript (SSU-rRNA, 5.8S rRNA, LSU-rRNA)"/>
    <property type="evidence" value="ECO:0007669"/>
    <property type="project" value="TreeGrafter"/>
</dbReference>
<sequence>MVETQHHHRPTLKQQNKSFKSKHATKGALKAVAKGRTIRQHGKSTNASSAAAQLKQNRKNAARQIQKNKRTELVSATRLFNGRDGAPRVVAVVPLCEGLRADEVAKGVVGGWGGETEGCPRVGMWETRAERFKTSLQFLLLPYRQLYAALDACRVADYVIFVLSAETEVDSWGELCLRCLQAQGLPEVVTVVPDVEEVPLKQRPDTLKSLLSFIQYFVPSQSRVFSLSQPSEATNAARVLCEGKPKDVAWRKDRTWVLAEDVGWEENEGMVGEEGESAGMLKVTGIIRGGSLSANRLIHIPNFGDYQLEKITSAPRPSANANGMEITGELLAEPSSDADSLVSRNEPDDMMNEQTWPTEEEMRPGEEMQTDADADEAAETAKKLKRLPKGTSSYQAAWIMDEEDEEEADQSDEEDEGEDEGGVDIENGDLMASVPDRELNGLNLDAPEDAPSVTGMDVSSRKSEVHFDLPMEEEETQLMSYLDSRTRENKDDLEFPDEVDTPRDIPARTRFQRYRGLRSFRTSPWDPFENLPVDYARIFQFEDYDRTRRRVLKEEEDSEGKRVTLYLKNVPQAVMTAAKEVFPFAVFALLKHEHKFSVLNFVVQRNTEYDGVVKSKDELIVCAGPRRYKAKPVYSEYLRGGGKGSNNVHKSERFLRHGSASVASVYAPIMFGKQPCLFLRESEDPQEPFLVATGTFMNPDTKRVITKKIILTGVPYKVHKRTATIRYMFFNPEDVRYFAPIQLHTKHGRTGHISESLGTHGYFKAHFDGPITQMDTICMSLYKRIFPRWSESWKEPSRPTVDADEDGMDTE</sequence>
<dbReference type="OrthoDB" id="119302at2759"/>
<dbReference type="GO" id="GO:0005730">
    <property type="term" value="C:nucleolus"/>
    <property type="evidence" value="ECO:0007669"/>
    <property type="project" value="UniProtKB-SubCell"/>
</dbReference>
<comment type="similarity">
    <text evidence="4">Belongs to the TRAFAC class translation factor GTPase superfamily. Bms1-like GTPase family. TSR1 subfamily.</text>
</comment>
<dbReference type="InterPro" id="IPR007034">
    <property type="entry name" value="BMS1_TSR1_C"/>
</dbReference>
<dbReference type="InterPro" id="IPR030387">
    <property type="entry name" value="G_Bms1/Tsr1_dom"/>
</dbReference>
<keyword evidence="3" id="KW-0539">Nucleus</keyword>
<evidence type="ECO:0000256" key="4">
    <source>
        <dbReference type="ARBA" id="ARBA00038288"/>
    </source>
</evidence>
<evidence type="ECO:0000313" key="8">
    <source>
        <dbReference type="Proteomes" id="UP000076738"/>
    </source>
</evidence>
<dbReference type="GO" id="GO:0030688">
    <property type="term" value="C:preribosome, small subunit precursor"/>
    <property type="evidence" value="ECO:0007669"/>
    <property type="project" value="TreeGrafter"/>
</dbReference>
<comment type="subcellular location">
    <subcellularLocation>
        <location evidence="1">Nucleus</location>
        <location evidence="1">Nucleolus</location>
    </subcellularLocation>
</comment>
<dbReference type="Pfam" id="PF22298">
    <property type="entry name" value="Tsr1_G-like"/>
    <property type="match status" value="1"/>
</dbReference>
<dbReference type="GO" id="GO:0003924">
    <property type="term" value="F:GTPase activity"/>
    <property type="evidence" value="ECO:0007669"/>
    <property type="project" value="TreeGrafter"/>
</dbReference>
<dbReference type="Pfam" id="PF04950">
    <property type="entry name" value="RIBIOP_C"/>
    <property type="match status" value="1"/>
</dbReference>
<feature type="compositionally biased region" description="Acidic residues" evidence="5">
    <location>
        <begin position="368"/>
        <end position="378"/>
    </location>
</feature>
<dbReference type="InterPro" id="IPR012948">
    <property type="entry name" value="AARP2CN"/>
</dbReference>
<keyword evidence="2" id="KW-0690">Ribosome biogenesis</keyword>